<dbReference type="PROSITE" id="PS51257">
    <property type="entry name" value="PROKAR_LIPOPROTEIN"/>
    <property type="match status" value="1"/>
</dbReference>
<name>A0A0A2GT65_9FLAO</name>
<dbReference type="KEGG" id="ddo:I597_2414"/>
<dbReference type="Proteomes" id="UP000030140">
    <property type="component" value="Unassembled WGS sequence"/>
</dbReference>
<feature type="signal peptide" evidence="1">
    <location>
        <begin position="1"/>
        <end position="17"/>
    </location>
</feature>
<keyword evidence="1" id="KW-0732">Signal</keyword>
<sequence>MKLSHIILSIFALLVFASCDNEDVDDLSQTTTADLIAEESNLFDLLDQVVKDDPNEVDITCIDFIYSFIVIVYNEDLQIISSQTVSNDGEFSTILGNIEANQFINVSFPITSELEDGTTFQVNNKEELEAAILACKAEEEEELINECTGLFLECVWEVALPDDVAFSTYTNAVFDNEDDGTTDLYYRGVSYNGTWTVYLIEGELHININLQGEGDVQSAWNFDWKTVIQSNDTMTITNDEGVSFVLNKECDEADYCKTLDFESCIIDGESSFTLSDYDDCVIIIAAPQQEVDEVTGEVSPLIEWDITYYDSQSDADAAINVLVDQYIISATAGTQVVYARIENPDTLEYTVAAINLIPEDCE</sequence>
<accession>A0A0A2GT65</accession>
<evidence type="ECO:0000313" key="3">
    <source>
        <dbReference type="Proteomes" id="UP000030140"/>
    </source>
</evidence>
<evidence type="ECO:0000313" key="2">
    <source>
        <dbReference type="EMBL" id="KGO05496.1"/>
    </source>
</evidence>
<comment type="caution">
    <text evidence="2">The sequence shown here is derived from an EMBL/GenBank/DDBJ whole genome shotgun (WGS) entry which is preliminary data.</text>
</comment>
<dbReference type="AlphaFoldDB" id="A0A0A2GT65"/>
<proteinExistence type="predicted"/>
<feature type="chain" id="PRO_5001987763" description="Lipocalin-like domain-containing protein" evidence="1">
    <location>
        <begin position="18"/>
        <end position="362"/>
    </location>
</feature>
<evidence type="ECO:0000256" key="1">
    <source>
        <dbReference type="SAM" id="SignalP"/>
    </source>
</evidence>
<dbReference type="RefSeq" id="WP_035324561.1">
    <property type="nucleotide sequence ID" value="NZ_CP015125.1"/>
</dbReference>
<evidence type="ECO:0008006" key="4">
    <source>
        <dbReference type="Google" id="ProtNLM"/>
    </source>
</evidence>
<gene>
    <name evidence="2" type="ORF">NV36_00630</name>
</gene>
<dbReference type="OrthoDB" id="832379at2"/>
<reference evidence="2 3" key="1">
    <citation type="submission" date="2014-10" db="EMBL/GenBank/DDBJ databases">
        <title>Draft genome sequence of the proteorhodopsin-containing marine bacterium Dokdonia donghaensis.</title>
        <authorList>
            <person name="Gomez-Consarnau L."/>
            <person name="Gonzalez J.M."/>
            <person name="Riedel T."/>
            <person name="Jaenicke S."/>
            <person name="Wagner-Doebler I."/>
            <person name="Fuhrman J.A."/>
        </authorList>
    </citation>
    <scope>NUCLEOTIDE SEQUENCE [LARGE SCALE GENOMIC DNA]</scope>
    <source>
        <strain evidence="2 3">DSW-1</strain>
    </source>
</reference>
<keyword evidence="3" id="KW-1185">Reference proteome</keyword>
<organism evidence="2 3">
    <name type="scientific">Dokdonia donghaensis DSW-1</name>
    <dbReference type="NCBI Taxonomy" id="1300343"/>
    <lineage>
        <taxon>Bacteria</taxon>
        <taxon>Pseudomonadati</taxon>
        <taxon>Bacteroidota</taxon>
        <taxon>Flavobacteriia</taxon>
        <taxon>Flavobacteriales</taxon>
        <taxon>Flavobacteriaceae</taxon>
        <taxon>Dokdonia</taxon>
    </lineage>
</organism>
<protein>
    <recommendedName>
        <fullName evidence="4">Lipocalin-like domain-containing protein</fullName>
    </recommendedName>
</protein>
<dbReference type="PATRIC" id="fig|1300343.5.peg.2437"/>
<dbReference type="EMBL" id="JSAQ01000001">
    <property type="protein sequence ID" value="KGO05496.1"/>
    <property type="molecule type" value="Genomic_DNA"/>
</dbReference>